<dbReference type="EMBL" id="MLHJ01000098">
    <property type="protein sequence ID" value="OOF40791.1"/>
    <property type="molecule type" value="Genomic_DNA"/>
</dbReference>
<sequence>MLPPLSYAKLLGSKQIGVDLLPIIILFFVFGIASGISIIKLLLVDIFPWFDDGESRYFLGASKTIKFDDIFKSGTKKN</sequence>
<gene>
    <name evidence="2" type="ORF">BKK50_09150</name>
</gene>
<keyword evidence="1" id="KW-1133">Transmembrane helix</keyword>
<accession>A0A1V3II40</accession>
<protein>
    <submittedName>
        <fullName evidence="2">Uncharacterized protein</fullName>
    </submittedName>
</protein>
<organism evidence="2 3">
    <name type="scientific">Rodentibacter rarus</name>
    <dbReference type="NCBI Taxonomy" id="1908260"/>
    <lineage>
        <taxon>Bacteria</taxon>
        <taxon>Pseudomonadati</taxon>
        <taxon>Pseudomonadota</taxon>
        <taxon>Gammaproteobacteria</taxon>
        <taxon>Pasteurellales</taxon>
        <taxon>Pasteurellaceae</taxon>
        <taxon>Rodentibacter</taxon>
    </lineage>
</organism>
<name>A0A1V3II40_9PAST</name>
<evidence type="ECO:0000313" key="3">
    <source>
        <dbReference type="Proteomes" id="UP000189433"/>
    </source>
</evidence>
<keyword evidence="3" id="KW-1185">Reference proteome</keyword>
<keyword evidence="1" id="KW-0812">Transmembrane</keyword>
<feature type="transmembrane region" description="Helical" evidence="1">
    <location>
        <begin position="20"/>
        <end position="43"/>
    </location>
</feature>
<evidence type="ECO:0000313" key="2">
    <source>
        <dbReference type="EMBL" id="OOF40791.1"/>
    </source>
</evidence>
<reference evidence="2 3" key="1">
    <citation type="submission" date="2016-10" db="EMBL/GenBank/DDBJ databases">
        <title>Rodentibacter gen. nov. and new species.</title>
        <authorList>
            <person name="Christensen H."/>
        </authorList>
    </citation>
    <scope>NUCLEOTIDE SEQUENCE [LARGE SCALE GENOMIC DNA]</scope>
    <source>
        <strain evidence="2 3">CCUG17206</strain>
    </source>
</reference>
<comment type="caution">
    <text evidence="2">The sequence shown here is derived from an EMBL/GenBank/DDBJ whole genome shotgun (WGS) entry which is preliminary data.</text>
</comment>
<dbReference type="Proteomes" id="UP000189433">
    <property type="component" value="Unassembled WGS sequence"/>
</dbReference>
<evidence type="ECO:0000256" key="1">
    <source>
        <dbReference type="SAM" id="Phobius"/>
    </source>
</evidence>
<proteinExistence type="predicted"/>
<dbReference type="AlphaFoldDB" id="A0A1V3II40"/>
<keyword evidence="1" id="KW-0472">Membrane</keyword>